<dbReference type="RefSeq" id="XP_024345804.1">
    <property type="nucleotide sequence ID" value="XM_024499778.1"/>
</dbReference>
<evidence type="ECO:0000313" key="1">
    <source>
        <dbReference type="EMBL" id="EUB54608.1"/>
    </source>
</evidence>
<proteinExistence type="predicted"/>
<sequence>MNNLSNGAKMVSRGLMDSLKVEICLQDEQGRKCKIDVLSNGHEFFSVWNCSGYYLVHIQSCVDRWKNGFTIAFYSRQTLEVQSGNLGEEEFHNSKSGVYILCFCNCVCVELPLRYNFEQQFMVEVAKIWKKKKYFIPPLVIYCLQDLGTKRFVRMDAPHKEQCASIRFSMTLYLWNKRCLVLCDSYGSHRL</sequence>
<organism evidence="1 2">
    <name type="scientific">Echinococcus granulosus</name>
    <name type="common">Hydatid tapeworm</name>
    <dbReference type="NCBI Taxonomy" id="6210"/>
    <lineage>
        <taxon>Eukaryota</taxon>
        <taxon>Metazoa</taxon>
        <taxon>Spiralia</taxon>
        <taxon>Lophotrochozoa</taxon>
        <taxon>Platyhelminthes</taxon>
        <taxon>Cestoda</taxon>
        <taxon>Eucestoda</taxon>
        <taxon>Cyclophyllidea</taxon>
        <taxon>Taeniidae</taxon>
        <taxon>Echinococcus</taxon>
        <taxon>Echinococcus granulosus group</taxon>
    </lineage>
</organism>
<dbReference type="EMBL" id="APAU02000230">
    <property type="protein sequence ID" value="EUB54608.1"/>
    <property type="molecule type" value="Genomic_DNA"/>
</dbReference>
<accession>W6U0Q1</accession>
<dbReference type="AlphaFoldDB" id="W6U0Q1"/>
<gene>
    <name evidence="1" type="ORF">EGR_10529</name>
</gene>
<keyword evidence="2" id="KW-1185">Reference proteome</keyword>
<dbReference type="KEGG" id="egl:EGR_10529"/>
<name>W6U0Q1_ECHGR</name>
<dbReference type="GeneID" id="36346244"/>
<dbReference type="Proteomes" id="UP000019149">
    <property type="component" value="Unassembled WGS sequence"/>
</dbReference>
<reference evidence="1 2" key="1">
    <citation type="journal article" date="2013" name="Nat. Genet.">
        <title>The genome of the hydatid tapeworm Echinococcus granulosus.</title>
        <authorList>
            <person name="Zheng H."/>
            <person name="Zhang W."/>
            <person name="Zhang L."/>
            <person name="Zhang Z."/>
            <person name="Li J."/>
            <person name="Lu G."/>
            <person name="Zhu Y."/>
            <person name="Wang Y."/>
            <person name="Huang Y."/>
            <person name="Liu J."/>
            <person name="Kang H."/>
            <person name="Chen J."/>
            <person name="Wang L."/>
            <person name="Chen A."/>
            <person name="Yu S."/>
            <person name="Gao Z."/>
            <person name="Jin L."/>
            <person name="Gu W."/>
            <person name="Wang Z."/>
            <person name="Zhao L."/>
            <person name="Shi B."/>
            <person name="Wen H."/>
            <person name="Lin R."/>
            <person name="Jones M.K."/>
            <person name="Brejova B."/>
            <person name="Vinar T."/>
            <person name="Zhao G."/>
            <person name="McManus D.P."/>
            <person name="Chen Z."/>
            <person name="Zhou Y."/>
            <person name="Wang S."/>
        </authorList>
    </citation>
    <scope>NUCLEOTIDE SEQUENCE [LARGE SCALE GENOMIC DNA]</scope>
</reference>
<protein>
    <submittedName>
        <fullName evidence="1">Uncharacterized protein</fullName>
    </submittedName>
</protein>
<evidence type="ECO:0000313" key="2">
    <source>
        <dbReference type="Proteomes" id="UP000019149"/>
    </source>
</evidence>
<dbReference type="CTD" id="36346244"/>
<comment type="caution">
    <text evidence="1">The sequence shown here is derived from an EMBL/GenBank/DDBJ whole genome shotgun (WGS) entry which is preliminary data.</text>
</comment>